<keyword evidence="2" id="KW-0004">4Fe-4S</keyword>
<keyword evidence="3" id="KW-0949">S-adenosyl-L-methionine</keyword>
<dbReference type="GO" id="GO:0051539">
    <property type="term" value="F:4 iron, 4 sulfur cluster binding"/>
    <property type="evidence" value="ECO:0007669"/>
    <property type="project" value="UniProtKB-KW"/>
</dbReference>
<gene>
    <name evidence="8" type="ordered locus">CLOAM1492</name>
</gene>
<proteinExistence type="predicted"/>
<evidence type="ECO:0000256" key="4">
    <source>
        <dbReference type="ARBA" id="ARBA00022723"/>
    </source>
</evidence>
<keyword evidence="4" id="KW-0479">Metal-binding</keyword>
<dbReference type="InterPro" id="IPR058240">
    <property type="entry name" value="rSAM_sf"/>
</dbReference>
<dbReference type="Gene3D" id="3.20.20.70">
    <property type="entry name" value="Aldolase class I"/>
    <property type="match status" value="1"/>
</dbReference>
<dbReference type="PANTHER" id="PTHR43787">
    <property type="entry name" value="FEMO COFACTOR BIOSYNTHESIS PROTEIN NIFB-RELATED"/>
    <property type="match status" value="1"/>
</dbReference>
<accession>B0VFK4</accession>
<dbReference type="SFLD" id="SFLDS00029">
    <property type="entry name" value="Radical_SAM"/>
    <property type="match status" value="1"/>
</dbReference>
<dbReference type="EMBL" id="CU466930">
    <property type="protein sequence ID" value="CAO81342.1"/>
    <property type="molecule type" value="Genomic_DNA"/>
</dbReference>
<evidence type="ECO:0000256" key="6">
    <source>
        <dbReference type="ARBA" id="ARBA00023014"/>
    </source>
</evidence>
<dbReference type="GO" id="GO:0003824">
    <property type="term" value="F:catalytic activity"/>
    <property type="evidence" value="ECO:0007669"/>
    <property type="project" value="InterPro"/>
</dbReference>
<keyword evidence="5" id="KW-0408">Iron</keyword>
<organism evidence="8 9">
    <name type="scientific">Cloacimonas acidaminovorans (strain Evry)</name>
    <dbReference type="NCBI Taxonomy" id="459349"/>
    <lineage>
        <taxon>Bacteria</taxon>
        <taxon>Pseudomonadati</taxon>
        <taxon>Candidatus Cloacimonadota</taxon>
        <taxon>Candidatus Cloacimonadia</taxon>
        <taxon>Candidatus Cloacimonadales</taxon>
        <taxon>Candidatus Cloacimonadaceae</taxon>
        <taxon>Candidatus Cloacimonas</taxon>
    </lineage>
</organism>
<evidence type="ECO:0000256" key="1">
    <source>
        <dbReference type="ARBA" id="ARBA00001966"/>
    </source>
</evidence>
<dbReference type="SUPFAM" id="SSF102114">
    <property type="entry name" value="Radical SAM enzymes"/>
    <property type="match status" value="1"/>
</dbReference>
<dbReference type="HOGENOM" id="CLU_058377_0_0_0"/>
<dbReference type="InterPro" id="IPR040084">
    <property type="entry name" value="GTPase_Obg"/>
</dbReference>
<dbReference type="Proteomes" id="UP000002019">
    <property type="component" value="Chromosome"/>
</dbReference>
<dbReference type="PROSITE" id="PS51918">
    <property type="entry name" value="RADICAL_SAM"/>
    <property type="match status" value="1"/>
</dbReference>
<evidence type="ECO:0000313" key="8">
    <source>
        <dbReference type="EMBL" id="CAO81342.1"/>
    </source>
</evidence>
<name>B0VFK4_CLOAI</name>
<dbReference type="GO" id="GO:0046872">
    <property type="term" value="F:metal ion binding"/>
    <property type="evidence" value="ECO:0007669"/>
    <property type="project" value="UniProtKB-KW"/>
</dbReference>
<evidence type="ECO:0000313" key="9">
    <source>
        <dbReference type="Proteomes" id="UP000002019"/>
    </source>
</evidence>
<protein>
    <submittedName>
        <fullName evidence="8">Enzyme with radical SAM domain protein (Fe-S oxidoreductases)</fullName>
    </submittedName>
</protein>
<evidence type="ECO:0000256" key="3">
    <source>
        <dbReference type="ARBA" id="ARBA00022691"/>
    </source>
</evidence>
<dbReference type="AlphaFoldDB" id="B0VFK4"/>
<dbReference type="InterPro" id="IPR013785">
    <property type="entry name" value="Aldolase_TIM"/>
</dbReference>
<dbReference type="PANTHER" id="PTHR43787:SF11">
    <property type="entry name" value="UPF0026 PROTEIN SLR1464"/>
    <property type="match status" value="1"/>
</dbReference>
<dbReference type="CDD" id="cd01335">
    <property type="entry name" value="Radical_SAM"/>
    <property type="match status" value="1"/>
</dbReference>
<evidence type="ECO:0000259" key="7">
    <source>
        <dbReference type="PROSITE" id="PS51918"/>
    </source>
</evidence>
<dbReference type="STRING" id="459349.CLOAM1492"/>
<keyword evidence="6" id="KW-0411">Iron-sulfur</keyword>
<dbReference type="KEGG" id="caci:CLOAM1492"/>
<keyword evidence="9" id="KW-1185">Reference proteome</keyword>
<feature type="domain" description="Radical SAM core" evidence="7">
    <location>
        <begin position="33"/>
        <end position="272"/>
    </location>
</feature>
<evidence type="ECO:0000256" key="2">
    <source>
        <dbReference type="ARBA" id="ARBA00022485"/>
    </source>
</evidence>
<dbReference type="eggNOG" id="COG0731">
    <property type="taxonomic scope" value="Bacteria"/>
</dbReference>
<comment type="cofactor">
    <cofactor evidence="1">
        <name>[4Fe-4S] cluster</name>
        <dbReference type="ChEBI" id="CHEBI:49883"/>
    </cofactor>
</comment>
<dbReference type="Pfam" id="PF04055">
    <property type="entry name" value="Radical_SAM"/>
    <property type="match status" value="1"/>
</dbReference>
<reference evidence="8 9" key="1">
    <citation type="journal article" date="2008" name="J. Bacteriol.">
        <title>'Candidatus Cloacamonas acidaminovorans': genome sequence reconstruction provides a first glimpse of a new bacterial division.</title>
        <authorList>
            <person name="Pelletier E."/>
            <person name="Kreimeyer A."/>
            <person name="Bocs S."/>
            <person name="Rouy Z."/>
            <person name="Gyapay G."/>
            <person name="Chouari R."/>
            <person name="Riviere D."/>
            <person name="Ganesan A."/>
            <person name="Daegelen P."/>
            <person name="Sghir A."/>
            <person name="Cohen G.N."/>
            <person name="Medigue C."/>
            <person name="Weissenbach J."/>
            <person name="Le Paslier D."/>
        </authorList>
    </citation>
    <scope>NUCLEOTIDE SEQUENCE [LARGE SCALE GENOMIC DNA]</scope>
    <source>
        <strain evidence="9">Evry</strain>
    </source>
</reference>
<dbReference type="InterPro" id="IPR007197">
    <property type="entry name" value="rSAM"/>
</dbReference>
<sequence>MIMPITSTMAVGNPIYNLEQPFKMIKYKHLFGPVMSRRLGISLGIDLVPYKYCPLNCVYCEVQRTTHQVTKREAFFETREILAELDSFMSTNPHLDYITFSGAGEPTLNSLLGQIVNYIKAKYPSYKLALLTNGILFSDPEVRKEVLPCDIVLPSLDSATQEGFEKINRPCPELKVEELIEGLIHFRQEYKGIIWLEVFLVSGINTIPQEISALAKAINKIKPDLVQLNCLDRPGAEDWVKPIPLHTLKQVKEQLSQQVCVPVEIIAKVKYQPAESQLDGELIELLHNTLKRRPSTAEDLSAMLDIHINEISKVLSQLYQEKKITAQRESRGVFYKWIS</sequence>
<evidence type="ECO:0000256" key="5">
    <source>
        <dbReference type="ARBA" id="ARBA00023004"/>
    </source>
</evidence>
<dbReference type="InterPro" id="IPR036390">
    <property type="entry name" value="WH_DNA-bd_sf"/>
</dbReference>
<dbReference type="SUPFAM" id="SSF46785">
    <property type="entry name" value="Winged helix' DNA-binding domain"/>
    <property type="match status" value="1"/>
</dbReference>
<dbReference type="SFLD" id="SFLDG01083">
    <property type="entry name" value="Uncharacterised_Radical_SAM_Su"/>
    <property type="match status" value="1"/>
</dbReference>